<gene>
    <name evidence="1" type="ORF">GMARGA_LOCUS14215</name>
</gene>
<keyword evidence="2" id="KW-1185">Reference proteome</keyword>
<proteinExistence type="predicted"/>
<reference evidence="1 2" key="1">
    <citation type="submission" date="2021-06" db="EMBL/GenBank/DDBJ databases">
        <authorList>
            <person name="Kallberg Y."/>
            <person name="Tangrot J."/>
            <person name="Rosling A."/>
        </authorList>
    </citation>
    <scope>NUCLEOTIDE SEQUENCE [LARGE SCALE GENOMIC DNA]</scope>
    <source>
        <strain evidence="1 2">120-4 pot B 10/14</strain>
    </source>
</reference>
<accession>A0ABN7V4X2</accession>
<evidence type="ECO:0000313" key="2">
    <source>
        <dbReference type="Proteomes" id="UP000789901"/>
    </source>
</evidence>
<name>A0ABN7V4X2_GIGMA</name>
<comment type="caution">
    <text evidence="1">The sequence shown here is derived from an EMBL/GenBank/DDBJ whole genome shotgun (WGS) entry which is preliminary data.</text>
</comment>
<dbReference type="Proteomes" id="UP000789901">
    <property type="component" value="Unassembled WGS sequence"/>
</dbReference>
<protein>
    <submittedName>
        <fullName evidence="1">6236_t:CDS:1</fullName>
    </submittedName>
</protein>
<organism evidence="1 2">
    <name type="scientific">Gigaspora margarita</name>
    <dbReference type="NCBI Taxonomy" id="4874"/>
    <lineage>
        <taxon>Eukaryota</taxon>
        <taxon>Fungi</taxon>
        <taxon>Fungi incertae sedis</taxon>
        <taxon>Mucoromycota</taxon>
        <taxon>Glomeromycotina</taxon>
        <taxon>Glomeromycetes</taxon>
        <taxon>Diversisporales</taxon>
        <taxon>Gigasporaceae</taxon>
        <taxon>Gigaspora</taxon>
    </lineage>
</organism>
<evidence type="ECO:0000313" key="1">
    <source>
        <dbReference type="EMBL" id="CAG8728980.1"/>
    </source>
</evidence>
<feature type="non-terminal residue" evidence="1">
    <location>
        <position position="58"/>
    </location>
</feature>
<dbReference type="EMBL" id="CAJVQB010009325">
    <property type="protein sequence ID" value="CAG8728980.1"/>
    <property type="molecule type" value="Genomic_DNA"/>
</dbReference>
<sequence>MEQYDSDEMENVIPSEQLEIWNTYYILVTHNEAYFYVNDDNSFIWIEDKESIIKKRPR</sequence>